<sequence length="34" mass="3593">PGTGPVSTRLRLIGQEGPFVLYEVPGAPPVPYVE</sequence>
<evidence type="ECO:0000313" key="1">
    <source>
        <dbReference type="EMBL" id="CAA9526850.1"/>
    </source>
</evidence>
<dbReference type="EMBL" id="CADCWC010000111">
    <property type="protein sequence ID" value="CAA9526850.1"/>
    <property type="molecule type" value="Genomic_DNA"/>
</dbReference>
<gene>
    <name evidence="1" type="ORF">AVDCRST_MAG79-582</name>
</gene>
<dbReference type="AlphaFoldDB" id="A0A6J4TLV6"/>
<name>A0A6J4TLV6_9ACTN</name>
<protein>
    <submittedName>
        <fullName evidence="1">Uncharacterized protein</fullName>
    </submittedName>
</protein>
<organism evidence="1">
    <name type="scientific">uncultured Thermoleophilia bacterium</name>
    <dbReference type="NCBI Taxonomy" id="1497501"/>
    <lineage>
        <taxon>Bacteria</taxon>
        <taxon>Bacillati</taxon>
        <taxon>Actinomycetota</taxon>
        <taxon>Thermoleophilia</taxon>
        <taxon>environmental samples</taxon>
    </lineage>
</organism>
<reference evidence="1" key="1">
    <citation type="submission" date="2020-02" db="EMBL/GenBank/DDBJ databases">
        <authorList>
            <person name="Meier V. D."/>
        </authorList>
    </citation>
    <scope>NUCLEOTIDE SEQUENCE</scope>
    <source>
        <strain evidence="1">AVDCRST_MAG79</strain>
    </source>
</reference>
<feature type="non-terminal residue" evidence="1">
    <location>
        <position position="1"/>
    </location>
</feature>
<proteinExistence type="predicted"/>
<accession>A0A6J4TLV6</accession>